<reference evidence="3 4" key="1">
    <citation type="submission" date="2017-05" db="EMBL/GenBank/DDBJ databases">
        <title>Draft genome sequence of Elsinoe australis.</title>
        <authorList>
            <person name="Cheng Q."/>
        </authorList>
    </citation>
    <scope>NUCLEOTIDE SEQUENCE [LARGE SCALE GENOMIC DNA]</scope>
    <source>
        <strain evidence="3 4">NL1</strain>
    </source>
</reference>
<dbReference type="InterPro" id="IPR009057">
    <property type="entry name" value="Homeodomain-like_sf"/>
</dbReference>
<evidence type="ECO:0000256" key="1">
    <source>
        <dbReference type="SAM" id="MobiDB-lite"/>
    </source>
</evidence>
<dbReference type="EMBL" id="NHZQ01000251">
    <property type="protein sequence ID" value="PSK45274.1"/>
    <property type="molecule type" value="Genomic_DNA"/>
</dbReference>
<feature type="region of interest" description="Disordered" evidence="1">
    <location>
        <begin position="174"/>
        <end position="260"/>
    </location>
</feature>
<evidence type="ECO:0000259" key="2">
    <source>
        <dbReference type="PROSITE" id="PS50934"/>
    </source>
</evidence>
<dbReference type="InterPro" id="IPR036388">
    <property type="entry name" value="WH-like_DNA-bd_sf"/>
</dbReference>
<feature type="compositionally biased region" description="Basic and acidic residues" evidence="1">
    <location>
        <begin position="243"/>
        <end position="253"/>
    </location>
</feature>
<sequence length="366" mass="41357">MQSSVRHDKTPSMGVFFSPPEAPKPESFSLTRSPLRQSLSHEQKAEPATKLPSIRSILSPLSPPVSPASKPVQELGSHEAPHDIVNDPPLFPDRTERTQSDVAQPLFRHESIVDQHISTLDAEGVVGPRPTREEYDLVIGFFPRVVDQYNANPQAYIRKQREFLEAYPARFPHQDSTRGLKRKLDMDTRSVKRSRPAAKASVEKLPPVKRTARASPREAPVDSSDVEPPPKHKRKVSRATPTPREDMDFRKIPDYSPPIHTMAPGKNLKIDWKGHPLDLGDDPDRYLLDDAEVTLASVLRLTGAQYLFAKRRIFEKFVELARVGKDLNKTSAQAVCKIDVNKASKLWVAFEKVGWFDKKHFTQYLA</sequence>
<feature type="compositionally biased region" description="Basic and acidic residues" evidence="1">
    <location>
        <begin position="76"/>
        <end position="85"/>
    </location>
</feature>
<feature type="domain" description="SWIRM" evidence="2">
    <location>
        <begin position="268"/>
        <end position="366"/>
    </location>
</feature>
<organism evidence="3 4">
    <name type="scientific">Elsinoe australis</name>
    <dbReference type="NCBI Taxonomy" id="40998"/>
    <lineage>
        <taxon>Eukaryota</taxon>
        <taxon>Fungi</taxon>
        <taxon>Dikarya</taxon>
        <taxon>Ascomycota</taxon>
        <taxon>Pezizomycotina</taxon>
        <taxon>Dothideomycetes</taxon>
        <taxon>Dothideomycetidae</taxon>
        <taxon>Myriangiales</taxon>
        <taxon>Elsinoaceae</taxon>
        <taxon>Elsinoe</taxon>
    </lineage>
</organism>
<dbReference type="GO" id="GO:0010468">
    <property type="term" value="P:regulation of gene expression"/>
    <property type="evidence" value="ECO:0007669"/>
    <property type="project" value="UniProtKB-ARBA"/>
</dbReference>
<dbReference type="PROSITE" id="PS50934">
    <property type="entry name" value="SWIRM"/>
    <property type="match status" value="1"/>
</dbReference>
<accession>A0A2P7ZAN9</accession>
<feature type="compositionally biased region" description="Polar residues" evidence="1">
    <location>
        <begin position="28"/>
        <end position="38"/>
    </location>
</feature>
<comment type="caution">
    <text evidence="3">The sequence shown here is derived from an EMBL/GenBank/DDBJ whole genome shotgun (WGS) entry which is preliminary data.</text>
</comment>
<dbReference type="FunFam" id="1.10.10.10:FF:000087">
    <property type="entry name" value="Transcriptional adapter 2"/>
    <property type="match status" value="1"/>
</dbReference>
<feature type="region of interest" description="Disordered" evidence="1">
    <location>
        <begin position="1"/>
        <end position="99"/>
    </location>
</feature>
<dbReference type="Proteomes" id="UP000243723">
    <property type="component" value="Unassembled WGS sequence"/>
</dbReference>
<evidence type="ECO:0000313" key="3">
    <source>
        <dbReference type="EMBL" id="PSK45274.1"/>
    </source>
</evidence>
<name>A0A2P7ZAN9_9PEZI</name>
<proteinExistence type="predicted"/>
<evidence type="ECO:0000313" key="4">
    <source>
        <dbReference type="Proteomes" id="UP000243723"/>
    </source>
</evidence>
<dbReference type="OrthoDB" id="5598695at2759"/>
<dbReference type="InterPro" id="IPR007526">
    <property type="entry name" value="SWIRM"/>
</dbReference>
<feature type="compositionally biased region" description="Basic and acidic residues" evidence="1">
    <location>
        <begin position="174"/>
        <end position="190"/>
    </location>
</feature>
<keyword evidence="4" id="KW-1185">Reference proteome</keyword>
<feature type="compositionally biased region" description="Low complexity" evidence="1">
    <location>
        <begin position="50"/>
        <end position="60"/>
    </location>
</feature>
<dbReference type="AlphaFoldDB" id="A0A2P7ZAN9"/>
<feature type="compositionally biased region" description="Basic and acidic residues" evidence="1">
    <location>
        <begin position="1"/>
        <end position="10"/>
    </location>
</feature>
<gene>
    <name evidence="3" type="ORF">B9Z65_2414</name>
</gene>
<dbReference type="Gene3D" id="1.10.10.10">
    <property type="entry name" value="Winged helix-like DNA-binding domain superfamily/Winged helix DNA-binding domain"/>
    <property type="match status" value="1"/>
</dbReference>
<dbReference type="SUPFAM" id="SSF46689">
    <property type="entry name" value="Homeodomain-like"/>
    <property type="match status" value="1"/>
</dbReference>
<dbReference type="STRING" id="40998.A0A2P7ZAN9"/>
<protein>
    <submittedName>
        <fullName evidence="3">SWIRM domain-containing protein laf1</fullName>
    </submittedName>
</protein>
<dbReference type="Pfam" id="PF04433">
    <property type="entry name" value="SWIRM"/>
    <property type="match status" value="1"/>
</dbReference>